<dbReference type="RefSeq" id="WP_135759140.1">
    <property type="nucleotide sequence ID" value="NZ_RQHW01000013.1"/>
</dbReference>
<proteinExistence type="predicted"/>
<feature type="transmembrane region" description="Helical" evidence="1">
    <location>
        <begin position="81"/>
        <end position="100"/>
    </location>
</feature>
<evidence type="ECO:0000256" key="1">
    <source>
        <dbReference type="SAM" id="Phobius"/>
    </source>
</evidence>
<feature type="transmembrane region" description="Helical" evidence="1">
    <location>
        <begin position="130"/>
        <end position="152"/>
    </location>
</feature>
<keyword evidence="1" id="KW-1133">Transmembrane helix</keyword>
<dbReference type="EMBL" id="RQHW01000013">
    <property type="protein sequence ID" value="TGN20275.1"/>
    <property type="molecule type" value="Genomic_DNA"/>
</dbReference>
<protein>
    <submittedName>
        <fullName evidence="2">Uncharacterized protein</fullName>
    </submittedName>
</protein>
<reference evidence="2" key="1">
    <citation type="journal article" date="2019" name="PLoS Negl. Trop. Dis.">
        <title>Revisiting the worldwide diversity of Leptospira species in the environment.</title>
        <authorList>
            <person name="Vincent A.T."/>
            <person name="Schiettekatte O."/>
            <person name="Bourhy P."/>
            <person name="Veyrier F.J."/>
            <person name="Picardeau M."/>
        </authorList>
    </citation>
    <scope>NUCLEOTIDE SEQUENCE [LARGE SCALE GENOMIC DNA]</scope>
    <source>
        <strain evidence="2">201300427</strain>
    </source>
</reference>
<gene>
    <name evidence="2" type="ORF">EHS15_03380</name>
</gene>
<dbReference type="AlphaFoldDB" id="A0A4R9M301"/>
<keyword evidence="3" id="KW-1185">Reference proteome</keyword>
<comment type="caution">
    <text evidence="2">The sequence shown here is derived from an EMBL/GenBank/DDBJ whole genome shotgun (WGS) entry which is preliminary data.</text>
</comment>
<evidence type="ECO:0000313" key="3">
    <source>
        <dbReference type="Proteomes" id="UP000298058"/>
    </source>
</evidence>
<feature type="transmembrane region" description="Helical" evidence="1">
    <location>
        <begin position="51"/>
        <end position="74"/>
    </location>
</feature>
<evidence type="ECO:0000313" key="2">
    <source>
        <dbReference type="EMBL" id="TGN20275.1"/>
    </source>
</evidence>
<feature type="transmembrane region" description="Helical" evidence="1">
    <location>
        <begin position="26"/>
        <end position="45"/>
    </location>
</feature>
<sequence>MSQFIDNLLNQAREFLHKITKGSQTYLLLYTYALIALPFFVFHEWHLPAHYIAALAVFALITGLLLTYGTLYAIQEYWNNPYHPLIEIIVGVIFLFSLWLSEVFHFRAGKVFFFFIAVFLLLIRTLKIDFYAKLCLAAILIMANGLLSFRALQGMEILSSYILFKNKFDFEELDLNSWKQNGDSYWNENLKIGFKLTEEFSFYQPKDLSLEQKTGAGQIAGLIASSDIDPNQYPFIRMFYFPSYIPFDKSLAAKEVGEYLKIQVSRQEIEDVQEISPEEKALPNIGSGYWTFYDSLRPRYAKTGFVLLETPTGDKILMHITENLEKGKTHEPGIESVLSSFRFGDFTEGNE</sequence>
<keyword evidence="1" id="KW-0472">Membrane</keyword>
<dbReference type="OrthoDB" id="339394at2"/>
<name>A0A4R9M301_9LEPT</name>
<dbReference type="Proteomes" id="UP000298058">
    <property type="component" value="Unassembled WGS sequence"/>
</dbReference>
<feature type="transmembrane region" description="Helical" evidence="1">
    <location>
        <begin position="106"/>
        <end position="123"/>
    </location>
</feature>
<accession>A0A4R9M301</accession>
<keyword evidence="1" id="KW-0812">Transmembrane</keyword>
<organism evidence="2 3">
    <name type="scientific">Leptospira idonii</name>
    <dbReference type="NCBI Taxonomy" id="1193500"/>
    <lineage>
        <taxon>Bacteria</taxon>
        <taxon>Pseudomonadati</taxon>
        <taxon>Spirochaetota</taxon>
        <taxon>Spirochaetia</taxon>
        <taxon>Leptospirales</taxon>
        <taxon>Leptospiraceae</taxon>
        <taxon>Leptospira</taxon>
    </lineage>
</organism>